<reference evidence="8 9" key="1">
    <citation type="submission" date="2020-04" db="EMBL/GenBank/DDBJ databases">
        <title>Azohydromonas sp. isolated from soil.</title>
        <authorList>
            <person name="Dahal R.H."/>
        </authorList>
    </citation>
    <scope>NUCLEOTIDE SEQUENCE [LARGE SCALE GENOMIC DNA]</scope>
    <source>
        <strain evidence="8 9">G-1-1-14</strain>
    </source>
</reference>
<dbReference type="GO" id="GO:0003955">
    <property type="term" value="F:NAD(P)H dehydrogenase (quinone) activity"/>
    <property type="evidence" value="ECO:0007669"/>
    <property type="project" value="TreeGrafter"/>
</dbReference>
<evidence type="ECO:0000256" key="6">
    <source>
        <dbReference type="SAM" id="MobiDB-lite"/>
    </source>
</evidence>
<dbReference type="EMBL" id="JABBFW010000022">
    <property type="protein sequence ID" value="NML17752.1"/>
    <property type="molecule type" value="Genomic_DNA"/>
</dbReference>
<feature type="compositionally biased region" description="Low complexity" evidence="6">
    <location>
        <begin position="1"/>
        <end position="12"/>
    </location>
</feature>
<keyword evidence="3" id="KW-0285">Flavoprotein</keyword>
<gene>
    <name evidence="8" type="ORF">HHL10_22535</name>
</gene>
<dbReference type="GO" id="GO:0019646">
    <property type="term" value="P:aerobic electron transport chain"/>
    <property type="evidence" value="ECO:0007669"/>
    <property type="project" value="TreeGrafter"/>
</dbReference>
<evidence type="ECO:0000256" key="2">
    <source>
        <dbReference type="ARBA" id="ARBA00005272"/>
    </source>
</evidence>
<accession>A0A848FEN4</accession>
<evidence type="ECO:0000313" key="8">
    <source>
        <dbReference type="EMBL" id="NML17752.1"/>
    </source>
</evidence>
<dbReference type="SUPFAM" id="SSF51905">
    <property type="entry name" value="FAD/NAD(P)-binding domain"/>
    <property type="match status" value="1"/>
</dbReference>
<protein>
    <submittedName>
        <fullName evidence="8">NAD(P)/FAD-dependent oxidoreductase</fullName>
    </submittedName>
</protein>
<keyword evidence="5" id="KW-0560">Oxidoreductase</keyword>
<evidence type="ECO:0000313" key="9">
    <source>
        <dbReference type="Proteomes" id="UP000574067"/>
    </source>
</evidence>
<dbReference type="Pfam" id="PF07992">
    <property type="entry name" value="Pyr_redox_2"/>
    <property type="match status" value="1"/>
</dbReference>
<name>A0A848FEN4_9BURK</name>
<sequence length="456" mass="50528">MDTSTDTSARTARAGHDAHPPHRIVIVGGGAGGLELATRLGDTLGKRGLAQVTLIEKARTHFWKPHLHEIAAGTVDLHTHAVDYLAQSHWHCFRYRIGEMTGLDRTRREVHVAPYIDFDEGEQVTAERIFPYDTLVIAVGSLNNDFGTPGVQEHALLLETPAQAERFHRRLVNACLRAHAQAAPLRPEQLHVAIIGAGATGVELAAELHHTTRTLVSYGLDRIDPERDIRINLVEAGPRILAALPERMSVSARQLLEKLHVRVRTNAKVTAVTPNGVQLASGETIPAELVVWAAGVKAPDFLSRLDGLEVNRINQLRARPTLQTTLDDTVFAIGDCAEVPWLGHEGKTVPPRAQAAHQQAAHLVKQMRRRLRGQPLQPWRYRDFGSLVSLGTYTTVGNLMGQLVGGNFWIEGLFARWMYQSLYKMHELALHGLWKTSLGTASRFLARRTVPRVKLH</sequence>
<keyword evidence="4" id="KW-0274">FAD</keyword>
<proteinExistence type="inferred from homology"/>
<dbReference type="InterPro" id="IPR023753">
    <property type="entry name" value="FAD/NAD-binding_dom"/>
</dbReference>
<dbReference type="Proteomes" id="UP000574067">
    <property type="component" value="Unassembled WGS sequence"/>
</dbReference>
<dbReference type="PRINTS" id="PR00368">
    <property type="entry name" value="FADPNR"/>
</dbReference>
<comment type="cofactor">
    <cofactor evidence="1">
        <name>FAD</name>
        <dbReference type="ChEBI" id="CHEBI:57692"/>
    </cofactor>
</comment>
<evidence type="ECO:0000256" key="4">
    <source>
        <dbReference type="ARBA" id="ARBA00022827"/>
    </source>
</evidence>
<evidence type="ECO:0000259" key="7">
    <source>
        <dbReference type="Pfam" id="PF07992"/>
    </source>
</evidence>
<dbReference type="PRINTS" id="PR00411">
    <property type="entry name" value="PNDRDTASEI"/>
</dbReference>
<dbReference type="PANTHER" id="PTHR42913:SF3">
    <property type="entry name" value="64 KDA MITOCHONDRIAL NADH DEHYDROGENASE (EUROFUNG)"/>
    <property type="match status" value="1"/>
</dbReference>
<dbReference type="Gene3D" id="3.50.50.100">
    <property type="match status" value="1"/>
</dbReference>
<dbReference type="AlphaFoldDB" id="A0A848FEN4"/>
<dbReference type="InterPro" id="IPR051169">
    <property type="entry name" value="NADH-Q_oxidoreductase"/>
</dbReference>
<dbReference type="PANTHER" id="PTHR42913">
    <property type="entry name" value="APOPTOSIS-INDUCING FACTOR 1"/>
    <property type="match status" value="1"/>
</dbReference>
<comment type="caution">
    <text evidence="8">The sequence shown here is derived from an EMBL/GenBank/DDBJ whole genome shotgun (WGS) entry which is preliminary data.</text>
</comment>
<dbReference type="InterPro" id="IPR036188">
    <property type="entry name" value="FAD/NAD-bd_sf"/>
</dbReference>
<evidence type="ECO:0000256" key="5">
    <source>
        <dbReference type="ARBA" id="ARBA00023002"/>
    </source>
</evidence>
<comment type="similarity">
    <text evidence="2">Belongs to the NADH dehydrogenase family.</text>
</comment>
<feature type="region of interest" description="Disordered" evidence="6">
    <location>
        <begin position="1"/>
        <end position="21"/>
    </location>
</feature>
<organism evidence="8 9">
    <name type="scientific">Azohydromonas caseinilytica</name>
    <dbReference type="NCBI Taxonomy" id="2728836"/>
    <lineage>
        <taxon>Bacteria</taxon>
        <taxon>Pseudomonadati</taxon>
        <taxon>Pseudomonadota</taxon>
        <taxon>Betaproteobacteria</taxon>
        <taxon>Burkholderiales</taxon>
        <taxon>Sphaerotilaceae</taxon>
        <taxon>Azohydromonas</taxon>
    </lineage>
</organism>
<feature type="domain" description="FAD/NAD(P)-binding" evidence="7">
    <location>
        <begin position="23"/>
        <end position="360"/>
    </location>
</feature>
<keyword evidence="9" id="KW-1185">Reference proteome</keyword>
<evidence type="ECO:0000256" key="1">
    <source>
        <dbReference type="ARBA" id="ARBA00001974"/>
    </source>
</evidence>
<evidence type="ECO:0000256" key="3">
    <source>
        <dbReference type="ARBA" id="ARBA00022630"/>
    </source>
</evidence>